<dbReference type="AlphaFoldDB" id="I9P1Z2"/>
<feature type="chain" id="PRO_5003723328" description="Lipoprotein" evidence="1">
    <location>
        <begin position="26"/>
        <end position="158"/>
    </location>
</feature>
<dbReference type="Proteomes" id="UP000035062">
    <property type="component" value="Unassembled WGS sequence"/>
</dbReference>
<dbReference type="eggNOG" id="ENOG5033C64">
    <property type="taxonomic scope" value="Bacteria"/>
</dbReference>
<name>I9P1Z2_9ALTE</name>
<dbReference type="PATRIC" id="fig|1195246.3.peg.1812"/>
<dbReference type="PROSITE" id="PS51257">
    <property type="entry name" value="PROKAR_LIPOPROTEIN"/>
    <property type="match status" value="1"/>
</dbReference>
<evidence type="ECO:0000313" key="2">
    <source>
        <dbReference type="EMBL" id="EIW88952.1"/>
    </source>
</evidence>
<evidence type="ECO:0008006" key="4">
    <source>
        <dbReference type="Google" id="ProtNLM"/>
    </source>
</evidence>
<evidence type="ECO:0000256" key="1">
    <source>
        <dbReference type="SAM" id="SignalP"/>
    </source>
</evidence>
<dbReference type="EMBL" id="AKKU01000015">
    <property type="protein sequence ID" value="EIW88952.1"/>
    <property type="molecule type" value="Genomic_DNA"/>
</dbReference>
<comment type="caution">
    <text evidence="2">The sequence shown here is derived from an EMBL/GenBank/DDBJ whole genome shotgun (WGS) entry which is preliminary data.</text>
</comment>
<protein>
    <recommendedName>
        <fullName evidence="4">Lipoprotein</fullName>
    </recommendedName>
</protein>
<evidence type="ECO:0000313" key="3">
    <source>
        <dbReference type="Proteomes" id="UP000035062"/>
    </source>
</evidence>
<proteinExistence type="predicted"/>
<keyword evidence="1" id="KW-0732">Signal</keyword>
<sequence length="158" mass="17304">MKSLLSLTAALILLPLLTACGVAPAKNQLPLRLGFYVAADTPCANASNATLLLLRANGIGGARDFCQFLSIRQLNARDFLVTESCADFQASEAEQRLVRYHIIDAVSFKLSRVSAEQPVLSQPIDTDVFYQGYYCPQSSLPEPWRDNDLSDLGINIKP</sequence>
<dbReference type="RefSeq" id="WP_008984689.1">
    <property type="nucleotide sequence ID" value="NZ_AKKU01000015.1"/>
</dbReference>
<reference evidence="2 3" key="1">
    <citation type="journal article" date="2012" name="J. Bacteriol.">
        <title>Genome Sequence of Pectin-Degrading Alishewanella agri, Isolated from Landfill Soil.</title>
        <authorList>
            <person name="Kim J."/>
            <person name="Jung J."/>
            <person name="Sung J.S."/>
            <person name="Chun J."/>
            <person name="Park W."/>
        </authorList>
    </citation>
    <scope>NUCLEOTIDE SEQUENCE [LARGE SCALE GENOMIC DNA]</scope>
    <source>
        <strain evidence="2 3">BL06</strain>
    </source>
</reference>
<organism evidence="2 3">
    <name type="scientific">Alishewanella agri BL06</name>
    <dbReference type="NCBI Taxonomy" id="1195246"/>
    <lineage>
        <taxon>Bacteria</taxon>
        <taxon>Pseudomonadati</taxon>
        <taxon>Pseudomonadota</taxon>
        <taxon>Gammaproteobacteria</taxon>
        <taxon>Alteromonadales</taxon>
        <taxon>Alteromonadaceae</taxon>
        <taxon>Alishewanella</taxon>
    </lineage>
</organism>
<gene>
    <name evidence="2" type="ORF">AGRI_09200</name>
</gene>
<keyword evidence="3" id="KW-1185">Reference proteome</keyword>
<accession>I9P1Z2</accession>
<feature type="signal peptide" evidence="1">
    <location>
        <begin position="1"/>
        <end position="25"/>
    </location>
</feature>